<feature type="non-terminal residue" evidence="15">
    <location>
        <position position="1"/>
    </location>
</feature>
<organism evidence="15">
    <name type="scientific">marine sediment metagenome</name>
    <dbReference type="NCBI Taxonomy" id="412755"/>
    <lineage>
        <taxon>unclassified sequences</taxon>
        <taxon>metagenomes</taxon>
        <taxon>ecological metagenomes</taxon>
    </lineage>
</organism>
<keyword evidence="8" id="KW-0547">Nucleotide-binding</keyword>
<name>X1GP52_9ZZZZ</name>
<evidence type="ECO:0000256" key="2">
    <source>
        <dbReference type="ARBA" id="ARBA00002988"/>
    </source>
</evidence>
<dbReference type="InterPro" id="IPR013815">
    <property type="entry name" value="ATP_grasp_subdomain_1"/>
</dbReference>
<evidence type="ECO:0000256" key="6">
    <source>
        <dbReference type="ARBA" id="ARBA00022679"/>
    </source>
</evidence>
<dbReference type="Gene3D" id="3.30.470.20">
    <property type="entry name" value="ATP-grasp fold, B domain"/>
    <property type="match status" value="1"/>
</dbReference>
<keyword evidence="10" id="KW-0067">ATP-binding</keyword>
<feature type="domain" description="Pyruvate phosphate dikinase AMP/ATP-binding" evidence="14">
    <location>
        <begin position="1"/>
        <end position="197"/>
    </location>
</feature>
<evidence type="ECO:0000256" key="1">
    <source>
        <dbReference type="ARBA" id="ARBA00001946"/>
    </source>
</evidence>
<dbReference type="PANTHER" id="PTHR43030">
    <property type="entry name" value="PHOSPHOENOLPYRUVATE SYNTHASE"/>
    <property type="match status" value="1"/>
</dbReference>
<comment type="similarity">
    <text evidence="4">Belongs to the PEP-utilizing enzyme family.</text>
</comment>
<keyword evidence="7" id="KW-0479">Metal-binding</keyword>
<dbReference type="InterPro" id="IPR002192">
    <property type="entry name" value="PPDK_AMP/ATP-bd"/>
</dbReference>
<dbReference type="InterPro" id="IPR006319">
    <property type="entry name" value="PEP_synth"/>
</dbReference>
<evidence type="ECO:0000256" key="7">
    <source>
        <dbReference type="ARBA" id="ARBA00022723"/>
    </source>
</evidence>
<dbReference type="AlphaFoldDB" id="X1GP52"/>
<evidence type="ECO:0000256" key="9">
    <source>
        <dbReference type="ARBA" id="ARBA00022777"/>
    </source>
</evidence>
<comment type="catalytic activity">
    <reaction evidence="13">
        <text>pyruvate + ATP + H2O = phosphoenolpyruvate + AMP + phosphate + 2 H(+)</text>
        <dbReference type="Rhea" id="RHEA:11364"/>
        <dbReference type="ChEBI" id="CHEBI:15361"/>
        <dbReference type="ChEBI" id="CHEBI:15377"/>
        <dbReference type="ChEBI" id="CHEBI:15378"/>
        <dbReference type="ChEBI" id="CHEBI:30616"/>
        <dbReference type="ChEBI" id="CHEBI:43474"/>
        <dbReference type="ChEBI" id="CHEBI:58702"/>
        <dbReference type="ChEBI" id="CHEBI:456215"/>
        <dbReference type="EC" id="2.7.9.2"/>
    </reaction>
</comment>
<sequence length="213" mass="23387">PEASFAGQQSTFLNVEGEEAVVAAVHGCWASLFEARAIFYREQQGFDHFQVGIAVPVQRMVQSEASGVIFTLEPVTSDTSKIAIEAVLGLGETIVSGSVTPDTYIVDKDGLKISKKEIAAQEWKLVRNEGGKGEGINVKVVLTPEEQAQQKISDEDIIALAKMGKRLEDWYQFPQDVEWAKEDKQIFIVQTRPVTTGRPGVINNITDHSIDAL</sequence>
<keyword evidence="6" id="KW-0808">Transferase</keyword>
<evidence type="ECO:0000256" key="12">
    <source>
        <dbReference type="ARBA" id="ARBA00033470"/>
    </source>
</evidence>
<evidence type="ECO:0000313" key="15">
    <source>
        <dbReference type="EMBL" id="GAH59666.1"/>
    </source>
</evidence>
<evidence type="ECO:0000256" key="13">
    <source>
        <dbReference type="ARBA" id="ARBA00047700"/>
    </source>
</evidence>
<dbReference type="GO" id="GO:0006094">
    <property type="term" value="P:gluconeogenesis"/>
    <property type="evidence" value="ECO:0007669"/>
    <property type="project" value="UniProtKB-UniPathway"/>
</dbReference>
<keyword evidence="9" id="KW-0418">Kinase</keyword>
<evidence type="ECO:0000256" key="4">
    <source>
        <dbReference type="ARBA" id="ARBA00007837"/>
    </source>
</evidence>
<dbReference type="Pfam" id="PF01326">
    <property type="entry name" value="PPDK_N"/>
    <property type="match status" value="1"/>
</dbReference>
<protein>
    <recommendedName>
        <fullName evidence="5">pyruvate, water dikinase</fullName>
        <ecNumber evidence="5">2.7.9.2</ecNumber>
    </recommendedName>
    <alternativeName>
        <fullName evidence="12">Pyruvate, water dikinase</fullName>
    </alternativeName>
</protein>
<gene>
    <name evidence="15" type="ORF">S03H2_38893</name>
</gene>
<dbReference type="GO" id="GO:0008986">
    <property type="term" value="F:pyruvate, water dikinase activity"/>
    <property type="evidence" value="ECO:0007669"/>
    <property type="project" value="UniProtKB-EC"/>
</dbReference>
<evidence type="ECO:0000259" key="14">
    <source>
        <dbReference type="Pfam" id="PF01326"/>
    </source>
</evidence>
<proteinExistence type="inferred from homology"/>
<dbReference type="UniPathway" id="UPA00138"/>
<comment type="cofactor">
    <cofactor evidence="1">
        <name>Mg(2+)</name>
        <dbReference type="ChEBI" id="CHEBI:18420"/>
    </cofactor>
</comment>
<dbReference type="PANTHER" id="PTHR43030:SF1">
    <property type="entry name" value="PHOSPHOENOLPYRUVATE SYNTHASE"/>
    <property type="match status" value="1"/>
</dbReference>
<dbReference type="EMBL" id="BARU01024009">
    <property type="protein sequence ID" value="GAH59666.1"/>
    <property type="molecule type" value="Genomic_DNA"/>
</dbReference>
<accession>X1GP52</accession>
<dbReference type="EC" id="2.7.9.2" evidence="5"/>
<reference evidence="15" key="1">
    <citation type="journal article" date="2014" name="Front. Microbiol.">
        <title>High frequency of phylogenetically diverse reductive dehalogenase-homologous genes in deep subseafloor sedimentary metagenomes.</title>
        <authorList>
            <person name="Kawai M."/>
            <person name="Futagami T."/>
            <person name="Toyoda A."/>
            <person name="Takaki Y."/>
            <person name="Nishi S."/>
            <person name="Hori S."/>
            <person name="Arai W."/>
            <person name="Tsubouchi T."/>
            <person name="Morono Y."/>
            <person name="Uchiyama I."/>
            <person name="Ito T."/>
            <person name="Fujiyama A."/>
            <person name="Inagaki F."/>
            <person name="Takami H."/>
        </authorList>
    </citation>
    <scope>NUCLEOTIDE SEQUENCE</scope>
    <source>
        <strain evidence="15">Expedition CK06-06</strain>
    </source>
</reference>
<evidence type="ECO:0000256" key="5">
    <source>
        <dbReference type="ARBA" id="ARBA00011996"/>
    </source>
</evidence>
<evidence type="ECO:0000256" key="8">
    <source>
        <dbReference type="ARBA" id="ARBA00022741"/>
    </source>
</evidence>
<evidence type="ECO:0000256" key="3">
    <source>
        <dbReference type="ARBA" id="ARBA00004742"/>
    </source>
</evidence>
<comment type="pathway">
    <text evidence="3">Carbohydrate biosynthesis; gluconeogenesis.</text>
</comment>
<dbReference type="GO" id="GO:0005524">
    <property type="term" value="F:ATP binding"/>
    <property type="evidence" value="ECO:0007669"/>
    <property type="project" value="UniProtKB-KW"/>
</dbReference>
<keyword evidence="11" id="KW-0460">Magnesium</keyword>
<dbReference type="Gene3D" id="3.30.1490.20">
    <property type="entry name" value="ATP-grasp fold, A domain"/>
    <property type="match status" value="1"/>
</dbReference>
<dbReference type="SUPFAM" id="SSF56059">
    <property type="entry name" value="Glutathione synthetase ATP-binding domain-like"/>
    <property type="match status" value="1"/>
</dbReference>
<comment type="function">
    <text evidence="2">Catalyzes the phosphorylation of pyruvate to phosphoenolpyruvate.</text>
</comment>
<comment type="caution">
    <text evidence="15">The sequence shown here is derived from an EMBL/GenBank/DDBJ whole genome shotgun (WGS) entry which is preliminary data.</text>
</comment>
<evidence type="ECO:0000256" key="11">
    <source>
        <dbReference type="ARBA" id="ARBA00022842"/>
    </source>
</evidence>
<evidence type="ECO:0000256" key="10">
    <source>
        <dbReference type="ARBA" id="ARBA00022840"/>
    </source>
</evidence>
<dbReference type="GO" id="GO:0046872">
    <property type="term" value="F:metal ion binding"/>
    <property type="evidence" value="ECO:0007669"/>
    <property type="project" value="UniProtKB-KW"/>
</dbReference>